<accession>A0ABY5PAN0</accession>
<evidence type="ECO:0000313" key="1">
    <source>
        <dbReference type="EMBL" id="UUY01738.1"/>
    </source>
</evidence>
<protein>
    <submittedName>
        <fullName evidence="1">Uncharacterized protein</fullName>
    </submittedName>
</protein>
<keyword evidence="2" id="KW-1185">Reference proteome</keyword>
<sequence>MTRQIINVTREEALGVLRRRQQPWPGFRPATGAEADFMREQLARDRPTDGVELTRPFASEGELVTAARAETAETEARLAVVQRRIADAEARIPLADRFPDARGMLIELGIAEPAPADAPPRLDLSGIDPNSPFGRAMRGAW</sequence>
<reference evidence="2" key="1">
    <citation type="submission" date="2021-11" db="EMBL/GenBank/DDBJ databases">
        <title>Cultivation dependent microbiological survey of springs from the worlds oldest radium mine currently devoted to the extraction of radon-saturated water.</title>
        <authorList>
            <person name="Kapinusova G."/>
            <person name="Smrhova T."/>
            <person name="Strejcek M."/>
            <person name="Suman J."/>
            <person name="Jani K."/>
            <person name="Pajer P."/>
            <person name="Uhlik O."/>
        </authorList>
    </citation>
    <scope>NUCLEOTIDE SEQUENCE [LARGE SCALE GENOMIC DNA]</scope>
    <source>
        <strain evidence="2">J379</strain>
    </source>
</reference>
<organism evidence="1 2">
    <name type="scientific">Svornostia abyssi</name>
    <dbReference type="NCBI Taxonomy" id="2898438"/>
    <lineage>
        <taxon>Bacteria</taxon>
        <taxon>Bacillati</taxon>
        <taxon>Actinomycetota</taxon>
        <taxon>Thermoleophilia</taxon>
        <taxon>Solirubrobacterales</taxon>
        <taxon>Baekduiaceae</taxon>
        <taxon>Svornostia</taxon>
    </lineage>
</organism>
<gene>
    <name evidence="1" type="ORF">LRS13_13500</name>
</gene>
<name>A0ABY5PAN0_9ACTN</name>
<dbReference type="Proteomes" id="UP001058860">
    <property type="component" value="Chromosome"/>
</dbReference>
<evidence type="ECO:0000313" key="2">
    <source>
        <dbReference type="Proteomes" id="UP001058860"/>
    </source>
</evidence>
<dbReference type="RefSeq" id="WP_353862287.1">
    <property type="nucleotide sequence ID" value="NZ_CP088295.1"/>
</dbReference>
<proteinExistence type="predicted"/>
<dbReference type="EMBL" id="CP088295">
    <property type="protein sequence ID" value="UUY01738.1"/>
    <property type="molecule type" value="Genomic_DNA"/>
</dbReference>